<dbReference type="InterPro" id="IPR037883">
    <property type="entry name" value="Knr4/Smi1-like_sf"/>
</dbReference>
<reference evidence="1 2" key="1">
    <citation type="submission" date="2020-08" db="EMBL/GenBank/DDBJ databases">
        <title>Genomic Encyclopedia of Type Strains, Phase III (KMG-III): the genomes of soil and plant-associated and newly described type strains.</title>
        <authorList>
            <person name="Whitman W."/>
        </authorList>
    </citation>
    <scope>NUCLEOTIDE SEQUENCE [LARGE SCALE GENOMIC DNA]</scope>
    <source>
        <strain evidence="1 2">SFB5A</strain>
    </source>
</reference>
<protein>
    <recommendedName>
        <fullName evidence="3">Knr4/Smi1-like domain-containing protein</fullName>
    </recommendedName>
</protein>
<dbReference type="EMBL" id="JACHJY010000010">
    <property type="protein sequence ID" value="MBB4985744.1"/>
    <property type="molecule type" value="Genomic_DNA"/>
</dbReference>
<dbReference type="AlphaFoldDB" id="A0A7W7XEG1"/>
<comment type="caution">
    <text evidence="1">The sequence shown here is derived from an EMBL/GenBank/DDBJ whole genome shotgun (WGS) entry which is preliminary data.</text>
</comment>
<dbReference type="Proteomes" id="UP000582643">
    <property type="component" value="Unassembled WGS sequence"/>
</dbReference>
<gene>
    <name evidence="1" type="ORF">GGE06_006696</name>
</gene>
<name>A0A7W7XEG1_9ACTN</name>
<keyword evidence="2" id="KW-1185">Reference proteome</keyword>
<dbReference type="Pfam" id="PF14568">
    <property type="entry name" value="SUKH_6"/>
    <property type="match status" value="1"/>
</dbReference>
<organism evidence="1 2">
    <name type="scientific">Streptomyces nymphaeiformis</name>
    <dbReference type="NCBI Taxonomy" id="2663842"/>
    <lineage>
        <taxon>Bacteria</taxon>
        <taxon>Bacillati</taxon>
        <taxon>Actinomycetota</taxon>
        <taxon>Actinomycetes</taxon>
        <taxon>Kitasatosporales</taxon>
        <taxon>Streptomycetaceae</taxon>
        <taxon>Streptomyces</taxon>
    </lineage>
</organism>
<evidence type="ECO:0008006" key="3">
    <source>
        <dbReference type="Google" id="ProtNLM"/>
    </source>
</evidence>
<dbReference type="RefSeq" id="WP_184932508.1">
    <property type="nucleotide sequence ID" value="NZ_JACHJY010000010.1"/>
</dbReference>
<proteinExistence type="predicted"/>
<dbReference type="SUPFAM" id="SSF160631">
    <property type="entry name" value="SMI1/KNR4-like"/>
    <property type="match status" value="1"/>
</dbReference>
<evidence type="ECO:0000313" key="2">
    <source>
        <dbReference type="Proteomes" id="UP000582643"/>
    </source>
</evidence>
<dbReference type="Gene3D" id="3.40.1580.10">
    <property type="entry name" value="SMI1/KNR4-like"/>
    <property type="match status" value="1"/>
</dbReference>
<sequence>MSIGDLLALMPPHAGAGADVDWDAAERAWGTSFPADYKAFVTHYGIGSIDAFLGVFEPSVDDSGQPAGHMADETSVAQELWEFLAGIPGVAAEPDRILTWATDSAADLLCWLRTDGTPDEWPVLVYSRLADEWRLYDCGMAEFLLRVFRAEFPDSPLSGTSMWGAASPRFLTDQEEARITASGQDPWA</sequence>
<evidence type="ECO:0000313" key="1">
    <source>
        <dbReference type="EMBL" id="MBB4985744.1"/>
    </source>
</evidence>
<accession>A0A7W7XEG1</accession>